<name>A0A7X5UWS0_9SPHN</name>
<keyword evidence="4" id="KW-0119">Carbohydrate metabolism</keyword>
<dbReference type="GO" id="GO:0008843">
    <property type="term" value="F:endochitinase activity"/>
    <property type="evidence" value="ECO:0007669"/>
    <property type="project" value="UniProtKB-EC"/>
</dbReference>
<evidence type="ECO:0000313" key="12">
    <source>
        <dbReference type="Proteomes" id="UP000564677"/>
    </source>
</evidence>
<feature type="signal peptide" evidence="9">
    <location>
        <begin position="1"/>
        <end position="21"/>
    </location>
</feature>
<dbReference type="SUPFAM" id="SSF51445">
    <property type="entry name" value="(Trans)glycosidases"/>
    <property type="match status" value="1"/>
</dbReference>
<protein>
    <recommendedName>
        <fullName evidence="2">chitinase</fullName>
        <ecNumber evidence="2">3.2.1.14</ecNumber>
    </recommendedName>
</protein>
<feature type="chain" id="PRO_5030939215" description="chitinase" evidence="9">
    <location>
        <begin position="22"/>
        <end position="532"/>
    </location>
</feature>
<dbReference type="GO" id="GO:0008061">
    <property type="term" value="F:chitin binding"/>
    <property type="evidence" value="ECO:0007669"/>
    <property type="project" value="InterPro"/>
</dbReference>
<keyword evidence="12" id="KW-1185">Reference proteome</keyword>
<keyword evidence="4" id="KW-0624">Polysaccharide degradation</keyword>
<keyword evidence="3 6" id="KW-0378">Hydrolase</keyword>
<keyword evidence="5 6" id="KW-0326">Glycosidase</keyword>
<evidence type="ECO:0000313" key="11">
    <source>
        <dbReference type="EMBL" id="NIJ63695.1"/>
    </source>
</evidence>
<dbReference type="GO" id="GO:0005576">
    <property type="term" value="C:extracellular region"/>
    <property type="evidence" value="ECO:0007669"/>
    <property type="project" value="TreeGrafter"/>
</dbReference>
<dbReference type="Pfam" id="PF00704">
    <property type="entry name" value="Glyco_hydro_18"/>
    <property type="match status" value="1"/>
</dbReference>
<dbReference type="SMART" id="SM00636">
    <property type="entry name" value="Glyco_18"/>
    <property type="match status" value="1"/>
</dbReference>
<organism evidence="11 12">
    <name type="scientific">Sphingomonas leidyi</name>
    <dbReference type="NCBI Taxonomy" id="68569"/>
    <lineage>
        <taxon>Bacteria</taxon>
        <taxon>Pseudomonadati</taxon>
        <taxon>Pseudomonadota</taxon>
        <taxon>Alphaproteobacteria</taxon>
        <taxon>Sphingomonadales</taxon>
        <taxon>Sphingomonadaceae</taxon>
        <taxon>Sphingomonas</taxon>
    </lineage>
</organism>
<evidence type="ECO:0000256" key="5">
    <source>
        <dbReference type="ARBA" id="ARBA00023295"/>
    </source>
</evidence>
<dbReference type="RefSeq" id="WP_167298167.1">
    <property type="nucleotide sequence ID" value="NZ_JAASQV010000001.1"/>
</dbReference>
<keyword evidence="4" id="KW-0146">Chitin degradation</keyword>
<dbReference type="InterPro" id="IPR050314">
    <property type="entry name" value="Glycosyl_Hydrlase_18"/>
</dbReference>
<feature type="compositionally biased region" description="Pro residues" evidence="8">
    <location>
        <begin position="30"/>
        <end position="46"/>
    </location>
</feature>
<dbReference type="AlphaFoldDB" id="A0A7X5UWS0"/>
<gene>
    <name evidence="11" type="ORF">FHR20_000626</name>
</gene>
<comment type="catalytic activity">
    <reaction evidence="1">
        <text>Random endo-hydrolysis of N-acetyl-beta-D-glucosaminide (1-&gt;4)-beta-linkages in chitin and chitodextrins.</text>
        <dbReference type="EC" id="3.2.1.14"/>
    </reaction>
</comment>
<dbReference type="PROSITE" id="PS51257">
    <property type="entry name" value="PROKAR_LIPOPROTEIN"/>
    <property type="match status" value="1"/>
</dbReference>
<accession>A0A7X5UWS0</accession>
<dbReference type="InterPro" id="IPR001579">
    <property type="entry name" value="Glyco_hydro_18_chit_AS"/>
</dbReference>
<dbReference type="InterPro" id="IPR017853">
    <property type="entry name" value="GH"/>
</dbReference>
<dbReference type="GO" id="GO:0006032">
    <property type="term" value="P:chitin catabolic process"/>
    <property type="evidence" value="ECO:0007669"/>
    <property type="project" value="UniProtKB-KW"/>
</dbReference>
<evidence type="ECO:0000256" key="4">
    <source>
        <dbReference type="ARBA" id="ARBA00023024"/>
    </source>
</evidence>
<dbReference type="Gene3D" id="3.10.50.10">
    <property type="match status" value="1"/>
</dbReference>
<comment type="caution">
    <text evidence="11">The sequence shown here is derived from an EMBL/GenBank/DDBJ whole genome shotgun (WGS) entry which is preliminary data.</text>
</comment>
<dbReference type="InterPro" id="IPR001223">
    <property type="entry name" value="Glyco_hydro18_cat"/>
</dbReference>
<dbReference type="PROSITE" id="PS51910">
    <property type="entry name" value="GH18_2"/>
    <property type="match status" value="1"/>
</dbReference>
<evidence type="ECO:0000256" key="3">
    <source>
        <dbReference type="ARBA" id="ARBA00022801"/>
    </source>
</evidence>
<dbReference type="Gene3D" id="3.20.20.80">
    <property type="entry name" value="Glycosidases"/>
    <property type="match status" value="1"/>
</dbReference>
<evidence type="ECO:0000256" key="7">
    <source>
        <dbReference type="RuleBase" id="RU004453"/>
    </source>
</evidence>
<dbReference type="InterPro" id="IPR011583">
    <property type="entry name" value="Chitinase_II/V-like_cat"/>
</dbReference>
<evidence type="ECO:0000256" key="2">
    <source>
        <dbReference type="ARBA" id="ARBA00012729"/>
    </source>
</evidence>
<feature type="region of interest" description="Disordered" evidence="8">
    <location>
        <begin position="27"/>
        <end position="49"/>
    </location>
</feature>
<evidence type="ECO:0000259" key="10">
    <source>
        <dbReference type="PROSITE" id="PS51910"/>
    </source>
</evidence>
<evidence type="ECO:0000256" key="9">
    <source>
        <dbReference type="SAM" id="SignalP"/>
    </source>
</evidence>
<evidence type="ECO:0000256" key="1">
    <source>
        <dbReference type="ARBA" id="ARBA00000822"/>
    </source>
</evidence>
<keyword evidence="9" id="KW-0732">Signal</keyword>
<dbReference type="GO" id="GO:0005975">
    <property type="term" value="P:carbohydrate metabolic process"/>
    <property type="evidence" value="ECO:0007669"/>
    <property type="project" value="InterPro"/>
</dbReference>
<dbReference type="PANTHER" id="PTHR11177">
    <property type="entry name" value="CHITINASE"/>
    <property type="match status" value="1"/>
</dbReference>
<feature type="domain" description="GH18" evidence="10">
    <location>
        <begin position="137"/>
        <end position="530"/>
    </location>
</feature>
<dbReference type="EMBL" id="JAASQV010000001">
    <property type="protein sequence ID" value="NIJ63695.1"/>
    <property type="molecule type" value="Genomic_DNA"/>
</dbReference>
<proteinExistence type="inferred from homology"/>
<dbReference type="PROSITE" id="PS01095">
    <property type="entry name" value="GH18_1"/>
    <property type="match status" value="1"/>
</dbReference>
<dbReference type="InterPro" id="IPR029070">
    <property type="entry name" value="Chitinase_insertion_sf"/>
</dbReference>
<comment type="similarity">
    <text evidence="7">Belongs to the glycosyl hydrolase 18 family.</text>
</comment>
<reference evidence="11 12" key="1">
    <citation type="submission" date="2020-03" db="EMBL/GenBank/DDBJ databases">
        <title>Genomic Encyclopedia of Type Strains, Phase IV (KMG-IV): sequencing the most valuable type-strain genomes for metagenomic binning, comparative biology and taxonomic classification.</title>
        <authorList>
            <person name="Goeker M."/>
        </authorList>
    </citation>
    <scope>NUCLEOTIDE SEQUENCE [LARGE SCALE GENOMIC DNA]</scope>
    <source>
        <strain evidence="11 12">DSM 4733</strain>
    </source>
</reference>
<evidence type="ECO:0000256" key="8">
    <source>
        <dbReference type="SAM" id="MobiDB-lite"/>
    </source>
</evidence>
<dbReference type="Proteomes" id="UP000564677">
    <property type="component" value="Unassembled WGS sequence"/>
</dbReference>
<dbReference type="PANTHER" id="PTHR11177:SF317">
    <property type="entry name" value="CHITINASE 12-RELATED"/>
    <property type="match status" value="1"/>
</dbReference>
<evidence type="ECO:0000256" key="6">
    <source>
        <dbReference type="RuleBase" id="RU000489"/>
    </source>
</evidence>
<sequence length="532" mass="56251">MTRSSCLLAPMLFLAACSGGGGDGGVVAPVPTPSPSPSPSPTPTPSPTSAVVVEVGPTTFSLPTQATRHFACNVTGATDTRCTWSVQEANGGAMSADGIYAAPASPGTYHVVATSVADPASSASTAVTVTVPVTNKPWVTGYYLGYFSHTMYPPAQVDMTALTHFVFGRVAPGGGSLDGNPGDVVLGGGNSHDPGLSPDGVRSIEDYLIKKAHDAGRKALLMMGGAADGDGFLLSTTDGRRKDFARKIVDYMVAHDYDGLDLDWEDKFEGSDEITPHVSGAEAKRRAFALIADLRAEFARRPRYQGAGRAALLTLPGYTVSINDLEPGGRVEQWQADLANSVDQYNLMSYGIGTTWNGNGWLSWFSSPIYGATGVTPRDLNTSVEAYERSGVPRGKIGVGIGFYGIYFGPTITGPRQDTERNPVYETDDVALNYADMVGMGYMSHGTYHWDEIAQVGYRSYPNGGYIPTGSGRNPAGFLSYEDPLSIAAKARYVRQAGLGGAIIWAINYDYLPDGTSPLLGAVKRNFLTATP</sequence>
<dbReference type="EC" id="3.2.1.14" evidence="2"/>